<reference evidence="1" key="1">
    <citation type="submission" date="2021-02" db="EMBL/GenBank/DDBJ databases">
        <authorList>
            <person name="Palmer J.M."/>
        </authorList>
    </citation>
    <scope>NUCLEOTIDE SEQUENCE</scope>
    <source>
        <strain evidence="1">SCRP23</strain>
    </source>
</reference>
<organism evidence="1 2">
    <name type="scientific">Phytophthora boehmeriae</name>
    <dbReference type="NCBI Taxonomy" id="109152"/>
    <lineage>
        <taxon>Eukaryota</taxon>
        <taxon>Sar</taxon>
        <taxon>Stramenopiles</taxon>
        <taxon>Oomycota</taxon>
        <taxon>Peronosporomycetes</taxon>
        <taxon>Peronosporales</taxon>
        <taxon>Peronosporaceae</taxon>
        <taxon>Phytophthora</taxon>
    </lineage>
</organism>
<name>A0A8T1V6P3_9STRA</name>
<dbReference type="EMBL" id="JAGDFL010001810">
    <property type="protein sequence ID" value="KAG7375244.1"/>
    <property type="molecule type" value="Genomic_DNA"/>
</dbReference>
<gene>
    <name evidence="1" type="ORF">PHYBOEH_003051</name>
</gene>
<evidence type="ECO:0000313" key="1">
    <source>
        <dbReference type="EMBL" id="KAG7375244.1"/>
    </source>
</evidence>
<accession>A0A8T1V6P3</accession>
<protein>
    <submittedName>
        <fullName evidence="1">Uncharacterized protein</fullName>
    </submittedName>
</protein>
<proteinExistence type="predicted"/>
<sequence>MILMVEQVEIHAESQQTFGIESGCENLNDATKECAWKTGTWGLAARWTAEKLGLSIAILEGSLPTTQVEAEMIPMMEQVEIHAESQQTFGIESGCENLNDATEECAWKTGTVEPTQ</sequence>
<comment type="caution">
    <text evidence="1">The sequence shown here is derived from an EMBL/GenBank/DDBJ whole genome shotgun (WGS) entry which is preliminary data.</text>
</comment>
<dbReference type="AlphaFoldDB" id="A0A8T1V6P3"/>
<evidence type="ECO:0000313" key="2">
    <source>
        <dbReference type="Proteomes" id="UP000693981"/>
    </source>
</evidence>
<dbReference type="Proteomes" id="UP000693981">
    <property type="component" value="Unassembled WGS sequence"/>
</dbReference>
<keyword evidence="2" id="KW-1185">Reference proteome</keyword>